<reference evidence="2 3" key="2">
    <citation type="submission" date="2019-01" db="EMBL/GenBank/DDBJ databases">
        <title>The decoding of complex shrimp genome reveals the adaptation for benthos swimmer, frequently molting mechanism and breeding impact on genome.</title>
        <authorList>
            <person name="Sun Y."/>
            <person name="Gao Y."/>
            <person name="Yu Y."/>
        </authorList>
    </citation>
    <scope>NUCLEOTIDE SEQUENCE [LARGE SCALE GENOMIC DNA]</scope>
    <source>
        <tissue evidence="2">Muscle</tissue>
    </source>
</reference>
<name>A0A3R7LR50_PENVA</name>
<reference evidence="2 3" key="1">
    <citation type="submission" date="2018-04" db="EMBL/GenBank/DDBJ databases">
        <authorList>
            <person name="Zhang X."/>
            <person name="Yuan J."/>
            <person name="Li F."/>
            <person name="Xiang J."/>
        </authorList>
    </citation>
    <scope>NUCLEOTIDE SEQUENCE [LARGE SCALE GENOMIC DNA]</scope>
    <source>
        <tissue evidence="2">Muscle</tissue>
    </source>
</reference>
<gene>
    <name evidence="2" type="ORF">C7M84_019956</name>
</gene>
<keyword evidence="1" id="KW-0175">Coiled coil</keyword>
<dbReference type="OrthoDB" id="6369898at2759"/>
<protein>
    <submittedName>
        <fullName evidence="2">Putative centrosomal protein of 89 kDa-like isoform X2</fullName>
    </submittedName>
</protein>
<evidence type="ECO:0000313" key="3">
    <source>
        <dbReference type="Proteomes" id="UP000283509"/>
    </source>
</evidence>
<dbReference type="STRING" id="6689.A0A3R7LR50"/>
<proteinExistence type="predicted"/>
<organism evidence="2 3">
    <name type="scientific">Penaeus vannamei</name>
    <name type="common">Whiteleg shrimp</name>
    <name type="synonym">Litopenaeus vannamei</name>
    <dbReference type="NCBI Taxonomy" id="6689"/>
    <lineage>
        <taxon>Eukaryota</taxon>
        <taxon>Metazoa</taxon>
        <taxon>Ecdysozoa</taxon>
        <taxon>Arthropoda</taxon>
        <taxon>Crustacea</taxon>
        <taxon>Multicrustacea</taxon>
        <taxon>Malacostraca</taxon>
        <taxon>Eumalacostraca</taxon>
        <taxon>Eucarida</taxon>
        <taxon>Decapoda</taxon>
        <taxon>Dendrobranchiata</taxon>
        <taxon>Penaeoidea</taxon>
        <taxon>Penaeidae</taxon>
        <taxon>Penaeus</taxon>
    </lineage>
</organism>
<evidence type="ECO:0000313" key="2">
    <source>
        <dbReference type="EMBL" id="ROT62209.1"/>
    </source>
</evidence>
<dbReference type="GO" id="GO:0005814">
    <property type="term" value="C:centriole"/>
    <property type="evidence" value="ECO:0007669"/>
    <property type="project" value="InterPro"/>
</dbReference>
<dbReference type="GO" id="GO:0007005">
    <property type="term" value="P:mitochondrion organization"/>
    <property type="evidence" value="ECO:0007669"/>
    <property type="project" value="InterPro"/>
</dbReference>
<dbReference type="AlphaFoldDB" id="A0A3R7LR50"/>
<evidence type="ECO:0000256" key="1">
    <source>
        <dbReference type="SAM" id="Coils"/>
    </source>
</evidence>
<dbReference type="PANTHER" id="PTHR36170:SF1">
    <property type="entry name" value="CENTROSOMAL PROTEIN OF 89 KDA"/>
    <property type="match status" value="1"/>
</dbReference>
<dbReference type="Gene3D" id="1.10.287.1490">
    <property type="match status" value="1"/>
</dbReference>
<keyword evidence="3" id="KW-1185">Reference proteome</keyword>
<comment type="caution">
    <text evidence="2">The sequence shown here is derived from an EMBL/GenBank/DDBJ whole genome shotgun (WGS) entry which is preliminary data.</text>
</comment>
<feature type="coiled-coil region" evidence="1">
    <location>
        <begin position="70"/>
        <end position="205"/>
    </location>
</feature>
<dbReference type="Proteomes" id="UP000283509">
    <property type="component" value="Unassembled WGS sequence"/>
</dbReference>
<feature type="coiled-coil region" evidence="1">
    <location>
        <begin position="280"/>
        <end position="314"/>
    </location>
</feature>
<dbReference type="EMBL" id="QCYY01003764">
    <property type="protein sequence ID" value="ROT62209.1"/>
    <property type="molecule type" value="Genomic_DNA"/>
</dbReference>
<sequence length="383" mass="43721">MADERAVIMRYHLKYGRIREENIGSTKKDLSHDSIYKLGALLTAYDEIILERDEALKSNLEKFEKLMVNVDAVTAENEKLHQRVQKLQQEAPMGSEEAEMVAADAKLLLEERELLLQEVRTLHQQQQEESICYQQKVAKLQQHLEDSEARVATLSSELDSLRTEAGQLERQCKKIQQQLQESVSKEEHQLAVDECQRLFEKLRKTYTEESGDLKGKMRAVKQEKQNLAEKLTDSSAYVHNLSVQVSGLKGSLRKTESRVKRREKALQVVQTTARVAQTRLKSLSEVCSKLLEDREKLLEALATQRKETDELSKELTLRSAAVGALSQKLKEERINWSSKMAECEGGRQAAKAAWKRSTKENSHLRTLIAAKDDTITSLIADYK</sequence>
<dbReference type="GO" id="GO:0097539">
    <property type="term" value="C:ciliary transition fiber"/>
    <property type="evidence" value="ECO:0007669"/>
    <property type="project" value="TreeGrafter"/>
</dbReference>
<dbReference type="GO" id="GO:0045202">
    <property type="term" value="C:synapse"/>
    <property type="evidence" value="ECO:0007669"/>
    <property type="project" value="GOC"/>
</dbReference>
<dbReference type="PANTHER" id="PTHR36170">
    <property type="entry name" value="CENTROSOMAL PROTEIN OF 89 KDA"/>
    <property type="match status" value="1"/>
</dbReference>
<dbReference type="GO" id="GO:0060271">
    <property type="term" value="P:cilium assembly"/>
    <property type="evidence" value="ECO:0007669"/>
    <property type="project" value="InterPro"/>
</dbReference>
<dbReference type="InterPro" id="IPR033545">
    <property type="entry name" value="CEP89"/>
</dbReference>
<accession>A0A3R7LR50</accession>
<dbReference type="GO" id="GO:0007268">
    <property type="term" value="P:chemical synaptic transmission"/>
    <property type="evidence" value="ECO:0007669"/>
    <property type="project" value="InterPro"/>
</dbReference>